<keyword evidence="2" id="KW-1185">Reference proteome</keyword>
<evidence type="ECO:0000313" key="1">
    <source>
        <dbReference type="EMBL" id="GGJ51792.1"/>
    </source>
</evidence>
<dbReference type="Proteomes" id="UP000632222">
    <property type="component" value="Unassembled WGS sequence"/>
</dbReference>
<name>A0ABQ2DBW4_9DEIO</name>
<reference evidence="2" key="1">
    <citation type="journal article" date="2019" name="Int. J. Syst. Evol. Microbiol.">
        <title>The Global Catalogue of Microorganisms (GCM) 10K type strain sequencing project: providing services to taxonomists for standard genome sequencing and annotation.</title>
        <authorList>
            <consortium name="The Broad Institute Genomics Platform"/>
            <consortium name="The Broad Institute Genome Sequencing Center for Infectious Disease"/>
            <person name="Wu L."/>
            <person name="Ma J."/>
        </authorList>
    </citation>
    <scope>NUCLEOTIDE SEQUENCE [LARGE SCALE GENOMIC DNA]</scope>
    <source>
        <strain evidence="2">JCM 14370</strain>
    </source>
</reference>
<gene>
    <name evidence="1" type="ORF">GCM10008938_42310</name>
</gene>
<sequence length="133" mass="15244">MTHFLTLQDETTAGQKTPLGTLEFLEERIPAREILRRRIYEEVLDFNTCKSAVFSGLVQPAETEHTLNGPRQKAHRTLDWEKQYHLAQQAFEASLLILLVNDRQIESLDETIRLTLDEPTEVTFLKLVPLVGG</sequence>
<evidence type="ECO:0000313" key="2">
    <source>
        <dbReference type="Proteomes" id="UP000632222"/>
    </source>
</evidence>
<proteinExistence type="predicted"/>
<organism evidence="1 2">
    <name type="scientific">Deinococcus roseus</name>
    <dbReference type="NCBI Taxonomy" id="392414"/>
    <lineage>
        <taxon>Bacteria</taxon>
        <taxon>Thermotogati</taxon>
        <taxon>Deinococcota</taxon>
        <taxon>Deinococci</taxon>
        <taxon>Deinococcales</taxon>
        <taxon>Deinococcaceae</taxon>
        <taxon>Deinococcus</taxon>
    </lineage>
</organism>
<protein>
    <submittedName>
        <fullName evidence="1">Uncharacterized protein</fullName>
    </submittedName>
</protein>
<accession>A0ABQ2DBW4</accession>
<dbReference type="EMBL" id="BMOD01000023">
    <property type="protein sequence ID" value="GGJ51792.1"/>
    <property type="molecule type" value="Genomic_DNA"/>
</dbReference>
<dbReference type="RefSeq" id="WP_189006550.1">
    <property type="nucleotide sequence ID" value="NZ_BMOD01000023.1"/>
</dbReference>
<comment type="caution">
    <text evidence="1">The sequence shown here is derived from an EMBL/GenBank/DDBJ whole genome shotgun (WGS) entry which is preliminary data.</text>
</comment>